<proteinExistence type="predicted"/>
<dbReference type="EMBL" id="AWSU01000125">
    <property type="protein sequence ID" value="ERI78228.1"/>
    <property type="molecule type" value="Genomic_DNA"/>
</dbReference>
<dbReference type="AlphaFoldDB" id="A0ABC9TZY5"/>
<evidence type="ECO:0000313" key="2">
    <source>
        <dbReference type="Proteomes" id="UP000016491"/>
    </source>
</evidence>
<comment type="caution">
    <text evidence="1">The sequence shown here is derived from an EMBL/GenBank/DDBJ whole genome shotgun (WGS) entry which is preliminary data.</text>
</comment>
<accession>A0ABC9TZY5</accession>
<protein>
    <submittedName>
        <fullName evidence="1">Uncharacterized protein</fullName>
    </submittedName>
</protein>
<gene>
    <name evidence="1" type="ORF">CLOSYM_01611</name>
</gene>
<evidence type="ECO:0000313" key="1">
    <source>
        <dbReference type="EMBL" id="ERI78228.1"/>
    </source>
</evidence>
<reference evidence="1 2" key="1">
    <citation type="submission" date="2013-07" db="EMBL/GenBank/DDBJ databases">
        <authorList>
            <person name="Weinstock G."/>
            <person name="Sodergren E."/>
            <person name="Wylie T."/>
            <person name="Fulton L."/>
            <person name="Fulton R."/>
            <person name="Fronick C."/>
            <person name="O'Laughlin M."/>
            <person name="Godfrey J."/>
            <person name="Miner T."/>
            <person name="Herter B."/>
            <person name="Appelbaum E."/>
            <person name="Cordes M."/>
            <person name="Lek S."/>
            <person name="Wollam A."/>
            <person name="Pepin K.H."/>
            <person name="Palsikar V.B."/>
            <person name="Mitreva M."/>
            <person name="Wilson R.K."/>
        </authorList>
    </citation>
    <scope>NUCLEOTIDE SEQUENCE [LARGE SCALE GENOMIC DNA]</scope>
    <source>
        <strain evidence="1 2">ATCC 14940</strain>
    </source>
</reference>
<organism evidence="1 2">
    <name type="scientific">[Clostridium] symbiosum ATCC 14940</name>
    <dbReference type="NCBI Taxonomy" id="411472"/>
    <lineage>
        <taxon>Bacteria</taxon>
        <taxon>Bacillati</taxon>
        <taxon>Bacillota</taxon>
        <taxon>Clostridia</taxon>
        <taxon>Lachnospirales</taxon>
        <taxon>Lachnospiraceae</taxon>
        <taxon>Otoolea</taxon>
    </lineage>
</organism>
<dbReference type="Proteomes" id="UP000016491">
    <property type="component" value="Unassembled WGS sequence"/>
</dbReference>
<sequence length="41" mass="4619">MFYVELAAITSMKGFLEKTEKGYQIQSPEALWKIAHSDEGA</sequence>
<name>A0ABC9TZY5_CLOSY</name>